<name>D3PVA0_STANL</name>
<evidence type="ECO:0000259" key="7">
    <source>
        <dbReference type="PROSITE" id="PS50893"/>
    </source>
</evidence>
<dbReference type="OrthoDB" id="9804819at2"/>
<dbReference type="PROSITE" id="PS00211">
    <property type="entry name" value="ABC_TRANSPORTER_1"/>
    <property type="match status" value="1"/>
</dbReference>
<comment type="subcellular location">
    <subcellularLocation>
        <location evidence="1">Cell membrane</location>
        <topology evidence="1">Peripheral membrane protein</topology>
    </subcellularLocation>
</comment>
<dbReference type="InterPro" id="IPR017871">
    <property type="entry name" value="ABC_transporter-like_CS"/>
</dbReference>
<dbReference type="STRING" id="446470.Snas_1447"/>
<evidence type="ECO:0000256" key="3">
    <source>
        <dbReference type="ARBA" id="ARBA00022448"/>
    </source>
</evidence>
<feature type="domain" description="ABC transporter" evidence="7">
    <location>
        <begin position="2"/>
        <end position="237"/>
    </location>
</feature>
<dbReference type="InterPro" id="IPR003439">
    <property type="entry name" value="ABC_transporter-like_ATP-bd"/>
</dbReference>
<dbReference type="Pfam" id="PF00005">
    <property type="entry name" value="ABC_tran"/>
    <property type="match status" value="1"/>
</dbReference>
<dbReference type="SMART" id="SM00382">
    <property type="entry name" value="AAA"/>
    <property type="match status" value="1"/>
</dbReference>
<accession>D3PVA0</accession>
<dbReference type="PANTHER" id="PTHR42711:SF5">
    <property type="entry name" value="ABC TRANSPORTER ATP-BINDING PROTEIN NATA"/>
    <property type="match status" value="1"/>
</dbReference>
<sequence length="319" mass="34230">MIHTRGLARSFKAKKTTVEAVKGVDIDVNEGELVAFLGPNGAGKSTTLRMLTTLLRPTRGSARVAGHDVLTDPLKVRQNIGYIGQGNSAGHAHRVLDELVSQGSFYGMPRAKARVRGTELLAALDLSDLAKRAGMTLSGGQRRRVDIALGMMHHPRLLFLDEPSTGLDPQNRANLADEIRRLRSEFGMTIFLTTHYLEEADQLAERVLIIDHGAVIASGTPSELKATLAGDRIDLGFAEADTAATAAARCEGFAGVKEVTLTGTRLNLAVGEGESTLPRLLRHLDADGITVTTANVHIPTLDDVFLALTGRTLRDEDEG</sequence>
<dbReference type="GO" id="GO:0016887">
    <property type="term" value="F:ATP hydrolysis activity"/>
    <property type="evidence" value="ECO:0007669"/>
    <property type="project" value="InterPro"/>
</dbReference>
<keyword evidence="5" id="KW-0067">ATP-binding</keyword>
<dbReference type="PANTHER" id="PTHR42711">
    <property type="entry name" value="ABC TRANSPORTER ATP-BINDING PROTEIN"/>
    <property type="match status" value="1"/>
</dbReference>
<keyword evidence="6" id="KW-0046">Antibiotic resistance</keyword>
<dbReference type="GO" id="GO:0005524">
    <property type="term" value="F:ATP binding"/>
    <property type="evidence" value="ECO:0007669"/>
    <property type="project" value="UniProtKB-KW"/>
</dbReference>
<evidence type="ECO:0000256" key="2">
    <source>
        <dbReference type="ARBA" id="ARBA00005417"/>
    </source>
</evidence>
<keyword evidence="9" id="KW-1185">Reference proteome</keyword>
<evidence type="ECO:0000313" key="9">
    <source>
        <dbReference type="Proteomes" id="UP000000844"/>
    </source>
</evidence>
<dbReference type="Proteomes" id="UP000000844">
    <property type="component" value="Chromosome"/>
</dbReference>
<dbReference type="GO" id="GO:0005886">
    <property type="term" value="C:plasma membrane"/>
    <property type="evidence" value="ECO:0007669"/>
    <property type="project" value="UniProtKB-SubCell"/>
</dbReference>
<dbReference type="EMBL" id="CP001778">
    <property type="protein sequence ID" value="ADD41153.1"/>
    <property type="molecule type" value="Genomic_DNA"/>
</dbReference>
<evidence type="ECO:0000256" key="6">
    <source>
        <dbReference type="ARBA" id="ARBA00023251"/>
    </source>
</evidence>
<organism evidence="8 9">
    <name type="scientific">Stackebrandtia nassauensis (strain DSM 44728 / CIP 108903 / NRRL B-16338 / NBRC 102104 / LLR-40K-21)</name>
    <dbReference type="NCBI Taxonomy" id="446470"/>
    <lineage>
        <taxon>Bacteria</taxon>
        <taxon>Bacillati</taxon>
        <taxon>Actinomycetota</taxon>
        <taxon>Actinomycetes</taxon>
        <taxon>Glycomycetales</taxon>
        <taxon>Glycomycetaceae</taxon>
        <taxon>Stackebrandtia</taxon>
    </lineage>
</organism>
<dbReference type="HOGENOM" id="CLU_000604_1_2_11"/>
<dbReference type="Gene3D" id="3.40.50.300">
    <property type="entry name" value="P-loop containing nucleotide triphosphate hydrolases"/>
    <property type="match status" value="1"/>
</dbReference>
<evidence type="ECO:0000256" key="5">
    <source>
        <dbReference type="ARBA" id="ARBA00022840"/>
    </source>
</evidence>
<evidence type="ECO:0000256" key="1">
    <source>
        <dbReference type="ARBA" id="ARBA00004202"/>
    </source>
</evidence>
<dbReference type="Pfam" id="PF13732">
    <property type="entry name" value="DrrA1-3_C"/>
    <property type="match status" value="1"/>
</dbReference>
<dbReference type="eggNOG" id="COG1131">
    <property type="taxonomic scope" value="Bacteria"/>
</dbReference>
<evidence type="ECO:0000313" key="8">
    <source>
        <dbReference type="EMBL" id="ADD41153.1"/>
    </source>
</evidence>
<comment type="similarity">
    <text evidence="2">Belongs to the ABC transporter superfamily.</text>
</comment>
<proteinExistence type="inferred from homology"/>
<protein>
    <submittedName>
        <fullName evidence="8">ABC transporter related protein</fullName>
    </submittedName>
</protein>
<dbReference type="InterPro" id="IPR003593">
    <property type="entry name" value="AAA+_ATPase"/>
</dbReference>
<dbReference type="KEGG" id="sna:Snas_1447"/>
<gene>
    <name evidence="8" type="ordered locus">Snas_1447</name>
</gene>
<dbReference type="SUPFAM" id="SSF52540">
    <property type="entry name" value="P-loop containing nucleoside triphosphate hydrolases"/>
    <property type="match status" value="1"/>
</dbReference>
<dbReference type="InterPro" id="IPR025302">
    <property type="entry name" value="DrrA1/2-like_C"/>
</dbReference>
<dbReference type="InterPro" id="IPR050763">
    <property type="entry name" value="ABC_transporter_ATP-binding"/>
</dbReference>
<dbReference type="GO" id="GO:0046677">
    <property type="term" value="P:response to antibiotic"/>
    <property type="evidence" value="ECO:0007669"/>
    <property type="project" value="UniProtKB-KW"/>
</dbReference>
<dbReference type="AlphaFoldDB" id="D3PVA0"/>
<dbReference type="PROSITE" id="PS50893">
    <property type="entry name" value="ABC_TRANSPORTER_2"/>
    <property type="match status" value="1"/>
</dbReference>
<keyword evidence="3" id="KW-0813">Transport</keyword>
<dbReference type="InterPro" id="IPR027417">
    <property type="entry name" value="P-loop_NTPase"/>
</dbReference>
<keyword evidence="4" id="KW-0547">Nucleotide-binding</keyword>
<evidence type="ECO:0000256" key="4">
    <source>
        <dbReference type="ARBA" id="ARBA00022741"/>
    </source>
</evidence>
<reference evidence="8 9" key="1">
    <citation type="journal article" date="2009" name="Stand. Genomic Sci.">
        <title>Complete genome sequence of Stackebrandtia nassauensis type strain (LLR-40K-21).</title>
        <authorList>
            <person name="Munk C."/>
            <person name="Lapidus A."/>
            <person name="Copeland A."/>
            <person name="Jando M."/>
            <person name="Mayilraj S."/>
            <person name="Glavina Del Rio T."/>
            <person name="Nolan M."/>
            <person name="Chen F."/>
            <person name="Lucas S."/>
            <person name="Tice H."/>
            <person name="Cheng J.F."/>
            <person name="Han C."/>
            <person name="Detter J.C."/>
            <person name="Bruce D."/>
            <person name="Goodwin L."/>
            <person name="Chain P."/>
            <person name="Pitluck S."/>
            <person name="Goker M."/>
            <person name="Ovchinikova G."/>
            <person name="Pati A."/>
            <person name="Ivanova N."/>
            <person name="Mavromatis K."/>
            <person name="Chen A."/>
            <person name="Palaniappan K."/>
            <person name="Land M."/>
            <person name="Hauser L."/>
            <person name="Chang Y.J."/>
            <person name="Jeffries C.D."/>
            <person name="Bristow J."/>
            <person name="Eisen J.A."/>
            <person name="Markowitz V."/>
            <person name="Hugenholtz P."/>
            <person name="Kyrpides N.C."/>
            <person name="Klenk H.P."/>
        </authorList>
    </citation>
    <scope>NUCLEOTIDE SEQUENCE [LARGE SCALE GENOMIC DNA]</scope>
    <source>
        <strain evidence="9">DSM 44728 / CIP 108903 / NRRL B-16338 / NBRC 102104 / LLR-40K-21</strain>
    </source>
</reference>
<dbReference type="RefSeq" id="WP_013016724.1">
    <property type="nucleotide sequence ID" value="NC_013947.1"/>
</dbReference>